<protein>
    <submittedName>
        <fullName evidence="2">Uncharacterized protein</fullName>
    </submittedName>
</protein>
<sequence length="137" mass="15604">MSTIPLSEVVNRFTRTLDQNLITHYYTMLPEVLKTNGNKLSEVRISYQNGEIQWSGYVRELLENWISDQGKIGNTVTIKRLRNALSLIDKEFAKTTLPEADDVRITVDASWKINGGMILVAVIVISLLILWMTGDDY</sequence>
<organism evidence="2 3">
    <name type="scientific">Folsomia candida</name>
    <name type="common">Springtail</name>
    <dbReference type="NCBI Taxonomy" id="158441"/>
    <lineage>
        <taxon>Eukaryota</taxon>
        <taxon>Metazoa</taxon>
        <taxon>Ecdysozoa</taxon>
        <taxon>Arthropoda</taxon>
        <taxon>Hexapoda</taxon>
        <taxon>Collembola</taxon>
        <taxon>Entomobryomorpha</taxon>
        <taxon>Isotomoidea</taxon>
        <taxon>Isotomidae</taxon>
        <taxon>Proisotominae</taxon>
        <taxon>Folsomia</taxon>
    </lineage>
</organism>
<name>A0A226CU12_FOLCA</name>
<comment type="caution">
    <text evidence="2">The sequence shown here is derived from an EMBL/GenBank/DDBJ whole genome shotgun (WGS) entry which is preliminary data.</text>
</comment>
<reference evidence="2 3" key="1">
    <citation type="submission" date="2015-12" db="EMBL/GenBank/DDBJ databases">
        <title>The genome of Folsomia candida.</title>
        <authorList>
            <person name="Faddeeva A."/>
            <person name="Derks M.F."/>
            <person name="Anvar Y."/>
            <person name="Smit S."/>
            <person name="Van Straalen N."/>
            <person name="Roelofs D."/>
        </authorList>
    </citation>
    <scope>NUCLEOTIDE SEQUENCE [LARGE SCALE GENOMIC DNA]</scope>
    <source>
        <strain evidence="2 3">VU population</strain>
        <tissue evidence="2">Whole body</tissue>
    </source>
</reference>
<keyword evidence="3" id="KW-1185">Reference proteome</keyword>
<accession>A0A226CU12</accession>
<keyword evidence="1" id="KW-0812">Transmembrane</keyword>
<evidence type="ECO:0000313" key="2">
    <source>
        <dbReference type="EMBL" id="OXA36922.1"/>
    </source>
</evidence>
<dbReference type="Proteomes" id="UP000198287">
    <property type="component" value="Unassembled WGS sequence"/>
</dbReference>
<proteinExistence type="predicted"/>
<evidence type="ECO:0000256" key="1">
    <source>
        <dbReference type="SAM" id="Phobius"/>
    </source>
</evidence>
<evidence type="ECO:0000313" key="3">
    <source>
        <dbReference type="Proteomes" id="UP000198287"/>
    </source>
</evidence>
<dbReference type="AlphaFoldDB" id="A0A226CU12"/>
<gene>
    <name evidence="2" type="ORF">Fcan01_28307</name>
</gene>
<dbReference type="EMBL" id="LNIX01000068">
    <property type="protein sequence ID" value="OXA36922.1"/>
    <property type="molecule type" value="Genomic_DNA"/>
</dbReference>
<keyword evidence="1" id="KW-0472">Membrane</keyword>
<keyword evidence="1" id="KW-1133">Transmembrane helix</keyword>
<feature type="transmembrane region" description="Helical" evidence="1">
    <location>
        <begin position="113"/>
        <end position="132"/>
    </location>
</feature>